<evidence type="ECO:0000256" key="1">
    <source>
        <dbReference type="ARBA" id="ARBA00022729"/>
    </source>
</evidence>
<dbReference type="RefSeq" id="WP_204821155.1">
    <property type="nucleotide sequence ID" value="NZ_JANHOF010000011.1"/>
</dbReference>
<feature type="chain" id="PRO_5046044464" evidence="2">
    <location>
        <begin position="36"/>
        <end position="616"/>
    </location>
</feature>
<evidence type="ECO:0000313" key="5">
    <source>
        <dbReference type="Proteomes" id="UP001589818"/>
    </source>
</evidence>
<proteinExistence type="predicted"/>
<dbReference type="Pfam" id="PF07833">
    <property type="entry name" value="Cu_amine_oxidN1"/>
    <property type="match status" value="1"/>
</dbReference>
<reference evidence="4 5" key="1">
    <citation type="submission" date="2024-09" db="EMBL/GenBank/DDBJ databases">
        <authorList>
            <person name="Sun Q."/>
            <person name="Mori K."/>
        </authorList>
    </citation>
    <scope>NUCLEOTIDE SEQUENCE [LARGE SCALE GENOMIC DNA]</scope>
    <source>
        <strain evidence="4 5">CCM 4839</strain>
    </source>
</reference>
<accession>A0ABV6J771</accession>
<evidence type="ECO:0000313" key="4">
    <source>
        <dbReference type="EMBL" id="MFC0391726.1"/>
    </source>
</evidence>
<feature type="domain" description="Copper amine oxidase-like N-terminal" evidence="3">
    <location>
        <begin position="70"/>
        <end position="167"/>
    </location>
</feature>
<evidence type="ECO:0000259" key="3">
    <source>
        <dbReference type="Pfam" id="PF07833"/>
    </source>
</evidence>
<dbReference type="Proteomes" id="UP001589818">
    <property type="component" value="Unassembled WGS sequence"/>
</dbReference>
<name>A0ABV6J771_9BACL</name>
<dbReference type="InterPro" id="IPR012854">
    <property type="entry name" value="Cu_amine_oxidase-like_N"/>
</dbReference>
<dbReference type="SUPFAM" id="SSF53850">
    <property type="entry name" value="Periplasmic binding protein-like II"/>
    <property type="match status" value="1"/>
</dbReference>
<dbReference type="Gene3D" id="3.30.457.10">
    <property type="entry name" value="Copper amine oxidase-like, N-terminal domain"/>
    <property type="match status" value="1"/>
</dbReference>
<comment type="caution">
    <text evidence="4">The sequence shown here is derived from an EMBL/GenBank/DDBJ whole genome shotgun (WGS) entry which is preliminary data.</text>
</comment>
<dbReference type="InterPro" id="IPR050490">
    <property type="entry name" value="Bact_solute-bd_prot1"/>
</dbReference>
<evidence type="ECO:0000256" key="2">
    <source>
        <dbReference type="SAM" id="SignalP"/>
    </source>
</evidence>
<dbReference type="InterPro" id="IPR036582">
    <property type="entry name" value="Mao_N_sf"/>
</dbReference>
<gene>
    <name evidence="4" type="ORF">ACFFJ8_10155</name>
</gene>
<dbReference type="Gene3D" id="3.40.190.10">
    <property type="entry name" value="Periplasmic binding protein-like II"/>
    <property type="match status" value="2"/>
</dbReference>
<organism evidence="4 5">
    <name type="scientific">Paenibacillus mendelii</name>
    <dbReference type="NCBI Taxonomy" id="206163"/>
    <lineage>
        <taxon>Bacteria</taxon>
        <taxon>Bacillati</taxon>
        <taxon>Bacillota</taxon>
        <taxon>Bacilli</taxon>
        <taxon>Bacillales</taxon>
        <taxon>Paenibacillaceae</taxon>
        <taxon>Paenibacillus</taxon>
    </lineage>
</organism>
<dbReference type="PANTHER" id="PTHR43649">
    <property type="entry name" value="ARABINOSE-BINDING PROTEIN-RELATED"/>
    <property type="match status" value="1"/>
</dbReference>
<dbReference type="EMBL" id="JBHLVF010000012">
    <property type="protein sequence ID" value="MFC0391726.1"/>
    <property type="molecule type" value="Genomic_DNA"/>
</dbReference>
<sequence>MYKKHYNHKSKLKALSLSVTIAAVVATGVPGAVSAQTSPWDPDTEAMLIELFKTQVSVHFENLFVRLPSPAVHKNGIAMAPGKALLEGLGYSIKWDNKERKLTASHPAKPTMIYWENRHEAQIAGRMITKLPTAPYMNEQSLWIPLRLTAEAVGLTVQWNPQDRLITVSDPLALPVFSVSSRADNGIVEPPSALTEFMKSEWKSDVRLNLIPPEYFREKTNILIAAGDMSSLMLLSDPYMYQDELLEGIALDITDKLASYPHLKQLTESGLPAARSIDGRQYGIPRPSDPHDAPFPALRQDWLNVLGLEQPATMDELYAVLKAFVQKDPEGDGKHNTIGMTGFVNHAGLGSFSWVEHAYTGSPDRFSLRDGQVYDNAISAEEKQALEWLARAYTEGLVDKDFPVQSEQQAIERLQQGRTGLSAISFDLAVSLSDDKKTEWVPLPGIQATMDSTPIAPWNTTGNGMYIVSSMARVKPELVLQWLEKGIALSESGEWSQQSDFTDIDQAAVLHLFGRTDLLKSNPTLESLRAEQQTGYESAVAQWRQTSYAGKTLPQASSLWSSGKYAELNSKLEELKLQVILGEATIAQWDTHVAKMVASDEYKAMMKDLSQLVPSK</sequence>
<keyword evidence="1 2" id="KW-0732">Signal</keyword>
<dbReference type="PANTHER" id="PTHR43649:SF33">
    <property type="entry name" value="POLYGALACTURONAN_RHAMNOGALACTURONAN-BINDING PROTEIN YTCQ"/>
    <property type="match status" value="1"/>
</dbReference>
<protein>
    <submittedName>
        <fullName evidence="4">Stalk domain-containing protein</fullName>
    </submittedName>
</protein>
<keyword evidence="5" id="KW-1185">Reference proteome</keyword>
<feature type="signal peptide" evidence="2">
    <location>
        <begin position="1"/>
        <end position="35"/>
    </location>
</feature>
<dbReference type="SUPFAM" id="SSF55383">
    <property type="entry name" value="Copper amine oxidase, domain N"/>
    <property type="match status" value="1"/>
</dbReference>